<comment type="pathway">
    <text evidence="2">Protein modification; protein ubiquitination.</text>
</comment>
<keyword evidence="3" id="KW-0833">Ubl conjugation pathway</keyword>
<dbReference type="Pfam" id="PF25553">
    <property type="entry name" value="BTB-POZ_ANK-like"/>
    <property type="match status" value="1"/>
</dbReference>
<dbReference type="GO" id="GO:0016567">
    <property type="term" value="P:protein ubiquitination"/>
    <property type="evidence" value="ECO:0007669"/>
    <property type="project" value="UniProtKB-UniPathway"/>
</dbReference>
<dbReference type="EMBL" id="LFYR01000611">
    <property type="protein sequence ID" value="KMZ72970.1"/>
    <property type="molecule type" value="Genomic_DNA"/>
</dbReference>
<evidence type="ECO:0000256" key="3">
    <source>
        <dbReference type="ARBA" id="ARBA00022786"/>
    </source>
</evidence>
<gene>
    <name evidence="5" type="ORF">ZOSMA_156G00180</name>
</gene>
<evidence type="ECO:0000259" key="4">
    <source>
        <dbReference type="Pfam" id="PF25553"/>
    </source>
</evidence>
<dbReference type="PANTHER" id="PTHR31060">
    <property type="entry name" value="OSJNBA0011J08.25 PROTEIN-RELATED"/>
    <property type="match status" value="1"/>
</dbReference>
<organism evidence="5 6">
    <name type="scientific">Zostera marina</name>
    <name type="common">Eelgrass</name>
    <dbReference type="NCBI Taxonomy" id="29655"/>
    <lineage>
        <taxon>Eukaryota</taxon>
        <taxon>Viridiplantae</taxon>
        <taxon>Streptophyta</taxon>
        <taxon>Embryophyta</taxon>
        <taxon>Tracheophyta</taxon>
        <taxon>Spermatophyta</taxon>
        <taxon>Magnoliopsida</taxon>
        <taxon>Liliopsida</taxon>
        <taxon>Zosteraceae</taxon>
        <taxon>Zostera</taxon>
    </lineage>
</organism>
<evidence type="ECO:0000256" key="2">
    <source>
        <dbReference type="ARBA" id="ARBA00004906"/>
    </source>
</evidence>
<dbReference type="OrthoDB" id="1712049at2759"/>
<keyword evidence="6" id="KW-1185">Reference proteome</keyword>
<feature type="domain" description="At3g05675-like ankyrin-like" evidence="4">
    <location>
        <begin position="33"/>
        <end position="98"/>
    </location>
</feature>
<reference evidence="6" key="1">
    <citation type="journal article" date="2016" name="Nature">
        <title>The genome of the seagrass Zostera marina reveals angiosperm adaptation to the sea.</title>
        <authorList>
            <person name="Olsen J.L."/>
            <person name="Rouze P."/>
            <person name="Verhelst B."/>
            <person name="Lin Y.-C."/>
            <person name="Bayer T."/>
            <person name="Collen J."/>
            <person name="Dattolo E."/>
            <person name="De Paoli E."/>
            <person name="Dittami S."/>
            <person name="Maumus F."/>
            <person name="Michel G."/>
            <person name="Kersting A."/>
            <person name="Lauritano C."/>
            <person name="Lohaus R."/>
            <person name="Toepel M."/>
            <person name="Tonon T."/>
            <person name="Vanneste K."/>
            <person name="Amirebrahimi M."/>
            <person name="Brakel J."/>
            <person name="Bostroem C."/>
            <person name="Chovatia M."/>
            <person name="Grimwood J."/>
            <person name="Jenkins J.W."/>
            <person name="Jueterbock A."/>
            <person name="Mraz A."/>
            <person name="Stam W.T."/>
            <person name="Tice H."/>
            <person name="Bornberg-Bauer E."/>
            <person name="Green P.J."/>
            <person name="Pearson G.A."/>
            <person name="Procaccini G."/>
            <person name="Duarte C.M."/>
            <person name="Schmutz J."/>
            <person name="Reusch T.B.H."/>
            <person name="Van de Peer Y."/>
        </authorList>
    </citation>
    <scope>NUCLEOTIDE SEQUENCE [LARGE SCALE GENOMIC DNA]</scope>
    <source>
        <strain evidence="6">cv. Finnish</strain>
    </source>
</reference>
<dbReference type="UniPathway" id="UPA00143"/>
<dbReference type="InterPro" id="IPR038920">
    <property type="entry name" value="At3g05675-like"/>
</dbReference>
<evidence type="ECO:0000313" key="5">
    <source>
        <dbReference type="EMBL" id="KMZ72970.1"/>
    </source>
</evidence>
<protein>
    <recommendedName>
        <fullName evidence="4">At3g05675-like ankyrin-like domain-containing protein</fullName>
    </recommendedName>
</protein>
<proteinExistence type="predicted"/>
<dbReference type="Proteomes" id="UP000036987">
    <property type="component" value="Unassembled WGS sequence"/>
</dbReference>
<dbReference type="InterPro" id="IPR058039">
    <property type="entry name" value="At3g05675-like_ankyrin"/>
</dbReference>
<comment type="function">
    <text evidence="1">May act as a substrate-specific adapter of an E3 ubiquitin-protein ligase complex (CUL3-RBX1-BTB) which mediates the ubiquitination and subsequent proteasomal degradation of target proteins.</text>
</comment>
<comment type="caution">
    <text evidence="5">The sequence shown here is derived from an EMBL/GenBank/DDBJ whole genome shotgun (WGS) entry which is preliminary data.</text>
</comment>
<sequence length="103" mass="11725">MEEKTEATISVKNPLYISFETCLSLLGRYMTSAANSTLIEVTQIARQADNLHWILDILINRQIADEFLSTWSAQTQLSVIHTKVPSIDMYEISRITTIGLFLF</sequence>
<dbReference type="AlphaFoldDB" id="A0A0K9PXK5"/>
<evidence type="ECO:0000256" key="1">
    <source>
        <dbReference type="ARBA" id="ARBA00002668"/>
    </source>
</evidence>
<dbReference type="PANTHER" id="PTHR31060:SF3">
    <property type="entry name" value="OS04G0579700 PROTEIN"/>
    <property type="match status" value="1"/>
</dbReference>
<name>A0A0K9PXK5_ZOSMR</name>
<accession>A0A0K9PXK5</accession>
<evidence type="ECO:0000313" key="6">
    <source>
        <dbReference type="Proteomes" id="UP000036987"/>
    </source>
</evidence>